<evidence type="ECO:0000256" key="1">
    <source>
        <dbReference type="SAM" id="MobiDB-lite"/>
    </source>
</evidence>
<dbReference type="AlphaFoldDB" id="A0A1B9IPB8"/>
<feature type="compositionally biased region" description="Basic and acidic residues" evidence="1">
    <location>
        <begin position="1"/>
        <end position="16"/>
    </location>
</feature>
<protein>
    <submittedName>
        <fullName evidence="2">Uncharacterized protein</fullName>
    </submittedName>
</protein>
<accession>A0A1B9IPB8</accession>
<feature type="region of interest" description="Disordered" evidence="1">
    <location>
        <begin position="131"/>
        <end position="150"/>
    </location>
</feature>
<proteinExistence type="predicted"/>
<evidence type="ECO:0000313" key="2">
    <source>
        <dbReference type="EMBL" id="OCF57419.1"/>
    </source>
</evidence>
<dbReference type="Proteomes" id="UP000092583">
    <property type="component" value="Unassembled WGS sequence"/>
</dbReference>
<keyword evidence="3" id="KW-1185">Reference proteome</keyword>
<dbReference type="EMBL" id="KI669463">
    <property type="protein sequence ID" value="OCF57419.1"/>
    <property type="molecule type" value="Genomic_DNA"/>
</dbReference>
<feature type="region of interest" description="Disordered" evidence="1">
    <location>
        <begin position="1"/>
        <end position="28"/>
    </location>
</feature>
<feature type="compositionally biased region" description="Basic and acidic residues" evidence="1">
    <location>
        <begin position="132"/>
        <end position="150"/>
    </location>
</feature>
<name>A0A1B9IPB8_9TREE</name>
<reference evidence="3" key="2">
    <citation type="submission" date="2013-12" db="EMBL/GenBank/DDBJ databases">
        <title>Evolution of pathogenesis and genome organization in the Tremellales.</title>
        <authorList>
            <person name="Cuomo C."/>
            <person name="Litvintseva A."/>
            <person name="Heitman J."/>
            <person name="Chen Y."/>
            <person name="Sun S."/>
            <person name="Springer D."/>
            <person name="Dromer F."/>
            <person name="Young S."/>
            <person name="Zeng Q."/>
            <person name="Chapman S."/>
            <person name="Gujja S."/>
            <person name="Saif S."/>
            <person name="Birren B."/>
        </authorList>
    </citation>
    <scope>NUCLEOTIDE SEQUENCE [LARGE SCALE GENOMIC DNA]</scope>
    <source>
        <strain evidence="3">CBS 10435</strain>
    </source>
</reference>
<sequence>MFGKDLSKPSFIDRHSSTSTNRRKISKASILRPNNLSLRERDSELSTLIHQMDELQDKCDQVKNEKDDIQRRSDQQQKEITELKCQLDQAHIRALNNEERLQEKVKIIEEQRDSYKSKYDNLRRITKKRMKFHEEEEKRKAEAEEVERVQNEKKRKLDESFFGCLGD</sequence>
<evidence type="ECO:0000313" key="3">
    <source>
        <dbReference type="Proteomes" id="UP000092583"/>
    </source>
</evidence>
<gene>
    <name evidence="2" type="ORF">L486_04877</name>
</gene>
<reference evidence="2 3" key="1">
    <citation type="submission" date="2013-07" db="EMBL/GenBank/DDBJ databases">
        <title>The Genome Sequence of Kwoniella mangroviensis CBS10435.</title>
        <authorList>
            <consortium name="The Broad Institute Genome Sequencing Platform"/>
            <person name="Cuomo C."/>
            <person name="Litvintseva A."/>
            <person name="Chen Y."/>
            <person name="Heitman J."/>
            <person name="Sun S."/>
            <person name="Springer D."/>
            <person name="Dromer F."/>
            <person name="Young S.K."/>
            <person name="Zeng Q."/>
            <person name="Gargeya S."/>
            <person name="Fitzgerald M."/>
            <person name="Abouelleil A."/>
            <person name="Alvarado L."/>
            <person name="Berlin A.M."/>
            <person name="Chapman S.B."/>
            <person name="Dewar J."/>
            <person name="Goldberg J."/>
            <person name="Griggs A."/>
            <person name="Gujja S."/>
            <person name="Hansen M."/>
            <person name="Howarth C."/>
            <person name="Imamovic A."/>
            <person name="Larimer J."/>
            <person name="McCowan C."/>
            <person name="Murphy C."/>
            <person name="Pearson M."/>
            <person name="Priest M."/>
            <person name="Roberts A."/>
            <person name="Saif S."/>
            <person name="Shea T."/>
            <person name="Sykes S."/>
            <person name="Wortman J."/>
            <person name="Nusbaum C."/>
            <person name="Birren B."/>
        </authorList>
    </citation>
    <scope>NUCLEOTIDE SEQUENCE [LARGE SCALE GENOMIC DNA]</scope>
    <source>
        <strain evidence="2 3">CBS 10435</strain>
    </source>
</reference>
<organism evidence="2 3">
    <name type="scientific">Kwoniella mangroviensis CBS 10435</name>
    <dbReference type="NCBI Taxonomy" id="1331196"/>
    <lineage>
        <taxon>Eukaryota</taxon>
        <taxon>Fungi</taxon>
        <taxon>Dikarya</taxon>
        <taxon>Basidiomycota</taxon>
        <taxon>Agaricomycotina</taxon>
        <taxon>Tremellomycetes</taxon>
        <taxon>Tremellales</taxon>
        <taxon>Cryptococcaceae</taxon>
        <taxon>Kwoniella</taxon>
    </lineage>
</organism>